<dbReference type="Pfam" id="PF07686">
    <property type="entry name" value="V-set"/>
    <property type="match status" value="1"/>
</dbReference>
<dbReference type="EMBL" id="BFAA01004173">
    <property type="protein sequence ID" value="GCB65172.1"/>
    <property type="molecule type" value="Genomic_DNA"/>
</dbReference>
<feature type="domain" description="Ig-like" evidence="2">
    <location>
        <begin position="1"/>
        <end position="105"/>
    </location>
</feature>
<organism evidence="3 4">
    <name type="scientific">Scyliorhinus torazame</name>
    <name type="common">Cloudy catshark</name>
    <name type="synonym">Catulus torazame</name>
    <dbReference type="NCBI Taxonomy" id="75743"/>
    <lineage>
        <taxon>Eukaryota</taxon>
        <taxon>Metazoa</taxon>
        <taxon>Chordata</taxon>
        <taxon>Craniata</taxon>
        <taxon>Vertebrata</taxon>
        <taxon>Chondrichthyes</taxon>
        <taxon>Elasmobranchii</taxon>
        <taxon>Galeomorphii</taxon>
        <taxon>Galeoidea</taxon>
        <taxon>Carcharhiniformes</taxon>
        <taxon>Scyliorhinidae</taxon>
        <taxon>Scyliorhinus</taxon>
    </lineage>
</organism>
<sequence length="150" mass="16821">MITVVVVEFKMVIPNSQMRGQRGGFLKLQCIVKLNENLTNTLTVFWTKDNENCSQSMPINRHSIDNQTTATDTRDFTLTLVNLQIEDAGVYYCCAAAYSSSQIITIGSINVQVQAFNTTLLNLFALIICKVIILVIVLAVGQIWVCKQKW</sequence>
<dbReference type="SUPFAM" id="SSF48726">
    <property type="entry name" value="Immunoglobulin"/>
    <property type="match status" value="1"/>
</dbReference>
<name>A0A401NWD4_SCYTO</name>
<evidence type="ECO:0000259" key="2">
    <source>
        <dbReference type="PROSITE" id="PS50835"/>
    </source>
</evidence>
<dbReference type="AlphaFoldDB" id="A0A401NWD4"/>
<dbReference type="InterPro" id="IPR013106">
    <property type="entry name" value="Ig_V-set"/>
</dbReference>
<dbReference type="Gene3D" id="2.60.40.10">
    <property type="entry name" value="Immunoglobulins"/>
    <property type="match status" value="1"/>
</dbReference>
<dbReference type="Proteomes" id="UP000288216">
    <property type="component" value="Unassembled WGS sequence"/>
</dbReference>
<dbReference type="SMART" id="SM00409">
    <property type="entry name" value="IG"/>
    <property type="match status" value="1"/>
</dbReference>
<keyword evidence="1" id="KW-1133">Transmembrane helix</keyword>
<dbReference type="InterPro" id="IPR036179">
    <property type="entry name" value="Ig-like_dom_sf"/>
</dbReference>
<accession>A0A401NWD4</accession>
<protein>
    <recommendedName>
        <fullName evidence="2">Ig-like domain-containing protein</fullName>
    </recommendedName>
</protein>
<dbReference type="OrthoDB" id="9944631at2759"/>
<dbReference type="PROSITE" id="PS50835">
    <property type="entry name" value="IG_LIKE"/>
    <property type="match status" value="1"/>
</dbReference>
<dbReference type="SMART" id="SM00406">
    <property type="entry name" value="IGv"/>
    <property type="match status" value="1"/>
</dbReference>
<evidence type="ECO:0000313" key="3">
    <source>
        <dbReference type="EMBL" id="GCB65172.1"/>
    </source>
</evidence>
<keyword evidence="1" id="KW-0812">Transmembrane</keyword>
<keyword evidence="4" id="KW-1185">Reference proteome</keyword>
<dbReference type="InterPro" id="IPR013783">
    <property type="entry name" value="Ig-like_fold"/>
</dbReference>
<evidence type="ECO:0000313" key="4">
    <source>
        <dbReference type="Proteomes" id="UP000288216"/>
    </source>
</evidence>
<comment type="caution">
    <text evidence="3">The sequence shown here is derived from an EMBL/GenBank/DDBJ whole genome shotgun (WGS) entry which is preliminary data.</text>
</comment>
<dbReference type="InterPro" id="IPR007110">
    <property type="entry name" value="Ig-like_dom"/>
</dbReference>
<proteinExistence type="predicted"/>
<reference evidence="3 4" key="1">
    <citation type="journal article" date="2018" name="Nat. Ecol. Evol.">
        <title>Shark genomes provide insights into elasmobranch evolution and the origin of vertebrates.</title>
        <authorList>
            <person name="Hara Y"/>
            <person name="Yamaguchi K"/>
            <person name="Onimaru K"/>
            <person name="Kadota M"/>
            <person name="Koyanagi M"/>
            <person name="Keeley SD"/>
            <person name="Tatsumi K"/>
            <person name="Tanaka K"/>
            <person name="Motone F"/>
            <person name="Kageyama Y"/>
            <person name="Nozu R"/>
            <person name="Adachi N"/>
            <person name="Nishimura O"/>
            <person name="Nakagawa R"/>
            <person name="Tanegashima C"/>
            <person name="Kiyatake I"/>
            <person name="Matsumoto R"/>
            <person name="Murakumo K"/>
            <person name="Nishida K"/>
            <person name="Terakita A"/>
            <person name="Kuratani S"/>
            <person name="Sato K"/>
            <person name="Hyodo S Kuraku.S."/>
        </authorList>
    </citation>
    <scope>NUCLEOTIDE SEQUENCE [LARGE SCALE GENOMIC DNA]</scope>
</reference>
<feature type="transmembrane region" description="Helical" evidence="1">
    <location>
        <begin position="120"/>
        <end position="145"/>
    </location>
</feature>
<keyword evidence="1" id="KW-0472">Membrane</keyword>
<dbReference type="InterPro" id="IPR003599">
    <property type="entry name" value="Ig_sub"/>
</dbReference>
<gene>
    <name evidence="3" type="ORF">scyTo_0009931</name>
</gene>
<evidence type="ECO:0000256" key="1">
    <source>
        <dbReference type="SAM" id="Phobius"/>
    </source>
</evidence>